<evidence type="ECO:0000313" key="2">
    <source>
        <dbReference type="Proteomes" id="UP000490982"/>
    </source>
</evidence>
<sequence length="81" mass="9408">MLGTRWSETDLLGKVLDFATKETNLKVREVRFQAIAENEANETDILGRANGEALWPERWPVEALLRIKSALADYWWQALYQ</sequence>
<dbReference type="EMBL" id="WNHS01000596">
    <property type="protein sequence ID" value="MTW25759.1"/>
    <property type="molecule type" value="Genomic_DNA"/>
</dbReference>
<comment type="caution">
    <text evidence="1">The sequence shown here is derived from an EMBL/GenBank/DDBJ whole genome shotgun (WGS) entry which is preliminary data.</text>
</comment>
<organism evidence="1 2">
    <name type="scientific">Streptococcus pneumoniae</name>
    <dbReference type="NCBI Taxonomy" id="1313"/>
    <lineage>
        <taxon>Bacteria</taxon>
        <taxon>Bacillati</taxon>
        <taxon>Bacillota</taxon>
        <taxon>Bacilli</taxon>
        <taxon>Lactobacillales</taxon>
        <taxon>Streptococcaceae</taxon>
        <taxon>Streptococcus</taxon>
    </lineage>
</organism>
<gene>
    <name evidence="1" type="ORF">GM537_13340</name>
</gene>
<accession>A0A6G2DWW3</accession>
<feature type="non-terminal residue" evidence="1">
    <location>
        <position position="81"/>
    </location>
</feature>
<proteinExistence type="predicted"/>
<reference evidence="1 2" key="1">
    <citation type="submission" date="2019-11" db="EMBL/GenBank/DDBJ databases">
        <title>Growth characteristics of pneumococcus vary with the chemical composition of the capsule and with environmental conditions.</title>
        <authorList>
            <person name="Tothpal A."/>
            <person name="Desobry K."/>
            <person name="Joshi S."/>
            <person name="Wyllie A.L."/>
            <person name="Weinberger D.M."/>
        </authorList>
    </citation>
    <scope>NUCLEOTIDE SEQUENCE [LARGE SCALE GENOMIC DNA]</scope>
    <source>
        <strain evidence="2">pnumococcus23A</strain>
    </source>
</reference>
<name>A0A6G2DWW3_STREE</name>
<evidence type="ECO:0000313" key="1">
    <source>
        <dbReference type="EMBL" id="MTW25759.1"/>
    </source>
</evidence>
<protein>
    <submittedName>
        <fullName evidence="1">Uncharacterized protein</fullName>
    </submittedName>
</protein>
<dbReference type="AlphaFoldDB" id="A0A6G2DWW3"/>
<dbReference type="Proteomes" id="UP000490982">
    <property type="component" value="Unassembled WGS sequence"/>
</dbReference>